<dbReference type="EMBL" id="MFFS01000078">
    <property type="protein sequence ID" value="OGF20907.1"/>
    <property type="molecule type" value="Genomic_DNA"/>
</dbReference>
<feature type="transmembrane region" description="Helical" evidence="1">
    <location>
        <begin position="38"/>
        <end position="60"/>
    </location>
</feature>
<evidence type="ECO:0000313" key="3">
    <source>
        <dbReference type="Proteomes" id="UP000178323"/>
    </source>
</evidence>
<gene>
    <name evidence="2" type="ORF">A2Y83_02685</name>
</gene>
<dbReference type="AlphaFoldDB" id="A0A1F5S2H7"/>
<dbReference type="Proteomes" id="UP000178323">
    <property type="component" value="Unassembled WGS sequence"/>
</dbReference>
<keyword evidence="1" id="KW-1133">Transmembrane helix</keyword>
<name>A0A1F5S2H7_9BACT</name>
<proteinExistence type="predicted"/>
<evidence type="ECO:0000313" key="2">
    <source>
        <dbReference type="EMBL" id="OGF20907.1"/>
    </source>
</evidence>
<protein>
    <recommendedName>
        <fullName evidence="4">DUF4012 domain-containing protein</fullName>
    </recommendedName>
</protein>
<reference evidence="2 3" key="1">
    <citation type="journal article" date="2016" name="Nat. Commun.">
        <title>Thousands of microbial genomes shed light on interconnected biogeochemical processes in an aquifer system.</title>
        <authorList>
            <person name="Anantharaman K."/>
            <person name="Brown C.T."/>
            <person name="Hug L.A."/>
            <person name="Sharon I."/>
            <person name="Castelle C.J."/>
            <person name="Probst A.J."/>
            <person name="Thomas B.C."/>
            <person name="Singh A."/>
            <person name="Wilkins M.J."/>
            <person name="Karaoz U."/>
            <person name="Brodie E.L."/>
            <person name="Williams K.H."/>
            <person name="Hubbard S.S."/>
            <person name="Banfield J.F."/>
        </authorList>
    </citation>
    <scope>NUCLEOTIDE SEQUENCE [LARGE SCALE GENOMIC DNA]</scope>
</reference>
<keyword evidence="1" id="KW-0472">Membrane</keyword>
<sequence length="468" mass="54133">MFDIPQEPRSNKEKIKQIGKKIYDASKKRRDGRKVHKIVQYALYFFTVLFLLAAINFAAYPSYLKYIYSQLAIGKDSIENTMAHVMEEDFNKAFAWANLAKHNFSNGFEKFKMMKDNFFVSNIKPLNNQLADIERVLKSTETLSGAVQKATAIGKEMEDAIDEGNMVSFSKFTLDEKRRILKVIEKKEKDFENIKLEMDIAADNLNEVEYYAALEPFKDLIDGLKIRVTKERDTFAKALPMLKIMPGFFGYPEGARYIAAVYEPASESRRQLPPEGRTGELSPASENTKNTKIDEFFIFDILYGEILGCEAHNVNEPGNYEPIKQWLREDGDFDFEWDELARNINRYYPAHSGFVREFDGIISGSPKFIREFFELSGQIIINGTEYNKDNIFKQIDAGQWDTQLQVKQEDKCPLFLELKIRIFDLPPLQWADFVDIVHENTETKNINATLKNQKVQELIRGQQAKRGL</sequence>
<evidence type="ECO:0008006" key="4">
    <source>
        <dbReference type="Google" id="ProtNLM"/>
    </source>
</evidence>
<comment type="caution">
    <text evidence="2">The sequence shown here is derived from an EMBL/GenBank/DDBJ whole genome shotgun (WGS) entry which is preliminary data.</text>
</comment>
<keyword evidence="1" id="KW-0812">Transmembrane</keyword>
<accession>A0A1F5S2H7</accession>
<organism evidence="2 3">
    <name type="scientific">Candidatus Falkowbacteria bacterium RBG_13_39_14</name>
    <dbReference type="NCBI Taxonomy" id="1797985"/>
    <lineage>
        <taxon>Bacteria</taxon>
        <taxon>Candidatus Falkowiibacteriota</taxon>
    </lineage>
</organism>
<evidence type="ECO:0000256" key="1">
    <source>
        <dbReference type="SAM" id="Phobius"/>
    </source>
</evidence>